<feature type="region of interest" description="Disordered" evidence="10">
    <location>
        <begin position="997"/>
        <end position="1029"/>
    </location>
</feature>
<evidence type="ECO:0000256" key="4">
    <source>
        <dbReference type="ARBA" id="ARBA00022741"/>
    </source>
</evidence>
<keyword evidence="5" id="KW-0378">Hydrolase</keyword>
<evidence type="ECO:0000313" key="15">
    <source>
        <dbReference type="Proteomes" id="UP000075243"/>
    </source>
</evidence>
<dbReference type="Gene3D" id="3.40.50.10810">
    <property type="entry name" value="Tandem AAA-ATPase domain"/>
    <property type="match status" value="1"/>
</dbReference>
<dbReference type="FunFam" id="1.10.1040.30:FF:000002">
    <property type="entry name" value="ISWI chromatin-remodeling complex ATPase CHR11"/>
    <property type="match status" value="1"/>
</dbReference>
<dbReference type="InterPro" id="IPR044754">
    <property type="entry name" value="Isw1/2_DEXHc"/>
</dbReference>
<dbReference type="SMART" id="SM00717">
    <property type="entry name" value="SANT"/>
    <property type="match status" value="2"/>
</dbReference>
<feature type="region of interest" description="Disordered" evidence="10">
    <location>
        <begin position="1"/>
        <end position="102"/>
    </location>
</feature>
<sequence>MARPSKPHSSSDEALSNASSSSEEEEQVNQQQINEEEDEEELEAVARSASSDDDDDEVAADNSPDSDEDPAAAEDAEDDQGGDNVDPEISKREKARLKEMQKMKKQKIQEILDAQNAAIDADMNNRGKGRLKYLLQQTELFSHFAKGDQSSSQKKSKGRGRHASKVTEEEEDEEYLKEEEDGVANTRLVTQPSCIQGKMRDYQLAGLNWLIRLYENGINGILADEMGLGKTLQTISLLGYLHEFRGIKGPHMVVAPKSTLGNWMNEIRRFCPVLRAIKFLGNPDERRHIRDELLVAGKFDVCVTSFEMAIKEKTALRRFSWRYIIIDEAHRIKNENSLLSKTMRLYSTNYRLLITGTPLQNNLHELWSLLNFLLPEIFSSAETFDEWFQISGENDQQEVVQQLHKVLRPFLLRRLKSDVEKGLPPKKETILKVGMSQMQKQYYRALLQKDLEVVNAGGERKRLLNIAMQLRKCCNHPYLFQGAEPGPPYTTGDHLITNAGKMVLLDKLLPKLKERDSRVLIFSQMTRLLDILEDYLMFRGYQYCRIDGNTAGGLGINLATADVVILYDSDWNPQVDLQAQDRAHRIGQKKEVQVFRFCTEYTIEEKVIERAYKKLALDALVIQQGRLAEQKTVNKDELLQMVRFGAEMVFSSKDSTITDEDIDRIIAKGEEATAELDAKMKKFTEDAIKFKMDDTAELYDFDDEKDENRFDIKKIVSENWIEPPKRERKRNYSESEYFKQTMRQGGPTKPKEPRIPRMPQLHDFQFFNTQRLSELYEKEVRYLMQTHQKNQIKDSIDVDEPEEVGDPLTAEELEEKERLLEEGFSSWSRRDFNTFIRACEKYGRNDIKSIASEMEGKTEEEVERYAKVFKERYKELNDYDRIIKNIERGEARISRKDEIMKAIGKKLDRYKNPWLELKIQYGQNKGKLYNEECDRFMICMVHKLGYGNWDELKAAFRTSPLFRFDWFVKSRTTQELARRCDTLIRLVEKENQEYDERERQARKEKKLAKSMTPSKRALSRQTESPSSLKKRKQLTMDDYASTVCIVFKCVIFLVDYII</sequence>
<dbReference type="Pfam" id="PF09110">
    <property type="entry name" value="HAND"/>
    <property type="match status" value="1"/>
</dbReference>
<dbReference type="GO" id="GO:0034728">
    <property type="term" value="P:nucleosome organization"/>
    <property type="evidence" value="ECO:0007669"/>
    <property type="project" value="TreeGrafter"/>
</dbReference>
<dbReference type="Pfam" id="PF00271">
    <property type="entry name" value="Helicase_C"/>
    <property type="match status" value="1"/>
</dbReference>
<reference evidence="14 15" key="1">
    <citation type="journal article" date="2012" name="Nat. Biotechnol.">
        <title>Draft genome sequence of pigeonpea (Cajanus cajan), an orphan legume crop of resource-poor farmers.</title>
        <authorList>
            <person name="Varshney R.K."/>
            <person name="Chen W."/>
            <person name="Li Y."/>
            <person name="Bharti A.K."/>
            <person name="Saxena R.K."/>
            <person name="Schlueter J.A."/>
            <person name="Donoghue M.T."/>
            <person name="Azam S."/>
            <person name="Fan G."/>
            <person name="Whaley A.M."/>
            <person name="Farmer A.D."/>
            <person name="Sheridan J."/>
            <person name="Iwata A."/>
            <person name="Tuteja R."/>
            <person name="Penmetsa R.V."/>
            <person name="Wu W."/>
            <person name="Upadhyaya H.D."/>
            <person name="Yang S.P."/>
            <person name="Shah T."/>
            <person name="Saxena K.B."/>
            <person name="Michael T."/>
            <person name="McCombie W.R."/>
            <person name="Yang B."/>
            <person name="Zhang G."/>
            <person name="Yang H."/>
            <person name="Wang J."/>
            <person name="Spillane C."/>
            <person name="Cook D.R."/>
            <person name="May G.D."/>
            <person name="Xu X."/>
            <person name="Jackson S.A."/>
        </authorList>
    </citation>
    <scope>NUCLEOTIDE SEQUENCE [LARGE SCALE GENOMIC DNA]</scope>
    <source>
        <strain evidence="15">cv. Asha</strain>
    </source>
</reference>
<dbReference type="GO" id="GO:0003677">
    <property type="term" value="F:DNA binding"/>
    <property type="evidence" value="ECO:0007669"/>
    <property type="project" value="InterPro"/>
</dbReference>
<keyword evidence="3" id="KW-0677">Repeat</keyword>
<dbReference type="GO" id="GO:0031491">
    <property type="term" value="F:nucleosome binding"/>
    <property type="evidence" value="ECO:0007669"/>
    <property type="project" value="InterPro"/>
</dbReference>
<dbReference type="Gene3D" id="3.40.50.300">
    <property type="entry name" value="P-loop containing nucleotide triphosphate hydrolases"/>
    <property type="match status" value="2"/>
</dbReference>
<dbReference type="FunFam" id="1.10.10.60:FF:000022">
    <property type="entry name" value="ISWI chromatin-remodeling complex ATPase CHR11 isoform A"/>
    <property type="match status" value="1"/>
</dbReference>
<dbReference type="GO" id="GO:0140750">
    <property type="term" value="F:nucleosome array spacer activity"/>
    <property type="evidence" value="ECO:0007669"/>
    <property type="project" value="UniProtKB-ARBA"/>
</dbReference>
<feature type="compositionally biased region" description="Basic residues" evidence="10">
    <location>
        <begin position="154"/>
        <end position="164"/>
    </location>
</feature>
<dbReference type="SUPFAM" id="SSF101224">
    <property type="entry name" value="HAND domain of the nucleosome remodeling ATPase ISWI"/>
    <property type="match status" value="1"/>
</dbReference>
<keyword evidence="9" id="KW-0539">Nucleus</keyword>
<dbReference type="InterPro" id="IPR000330">
    <property type="entry name" value="SNF2_N"/>
</dbReference>
<dbReference type="GO" id="GO:0042393">
    <property type="term" value="F:histone binding"/>
    <property type="evidence" value="ECO:0007669"/>
    <property type="project" value="TreeGrafter"/>
</dbReference>
<dbReference type="InterPro" id="IPR036306">
    <property type="entry name" value="ISWI_HAND-dom_sf"/>
</dbReference>
<dbReference type="GO" id="GO:0005524">
    <property type="term" value="F:ATP binding"/>
    <property type="evidence" value="ECO:0007669"/>
    <property type="project" value="UniProtKB-KW"/>
</dbReference>
<keyword evidence="15" id="KW-1185">Reference proteome</keyword>
<feature type="domain" description="Helicase C-terminal" evidence="12">
    <location>
        <begin position="478"/>
        <end position="628"/>
    </location>
</feature>
<dbReference type="CDD" id="cd00167">
    <property type="entry name" value="SANT"/>
    <property type="match status" value="1"/>
</dbReference>
<evidence type="ECO:0000256" key="6">
    <source>
        <dbReference type="ARBA" id="ARBA00022840"/>
    </source>
</evidence>
<dbReference type="OMA" id="PRMDEWQ"/>
<feature type="compositionally biased region" description="Acidic residues" evidence="10">
    <location>
        <begin position="34"/>
        <end position="43"/>
    </location>
</feature>
<dbReference type="PROSITE" id="PS51293">
    <property type="entry name" value="SANT"/>
    <property type="match status" value="1"/>
</dbReference>
<dbReference type="CDD" id="cd17997">
    <property type="entry name" value="DEXHc_SMARCA1_SMARCA5"/>
    <property type="match status" value="1"/>
</dbReference>
<feature type="compositionally biased region" description="Low complexity" evidence="10">
    <location>
        <begin position="12"/>
        <end position="21"/>
    </location>
</feature>
<dbReference type="Pfam" id="PF00176">
    <property type="entry name" value="SNF2-rel_dom"/>
    <property type="match status" value="1"/>
</dbReference>
<dbReference type="GO" id="GO:1900036">
    <property type="term" value="P:positive regulation of cellular response to heat"/>
    <property type="evidence" value="ECO:0007669"/>
    <property type="project" value="UniProtKB-ARBA"/>
</dbReference>
<dbReference type="InterPro" id="IPR038718">
    <property type="entry name" value="SNF2-like_sf"/>
</dbReference>
<keyword evidence="8" id="KW-0175">Coiled coil</keyword>
<dbReference type="SMART" id="SM00487">
    <property type="entry name" value="DEXDc"/>
    <property type="match status" value="1"/>
</dbReference>
<feature type="domain" description="SANT" evidence="13">
    <location>
        <begin position="822"/>
        <end position="874"/>
    </location>
</feature>
<protein>
    <submittedName>
        <fullName evidence="14">Chromatin-remodeling complex ATPase chain</fullName>
    </submittedName>
</protein>
<dbReference type="InterPro" id="IPR009057">
    <property type="entry name" value="Homeodomain-like_sf"/>
</dbReference>
<feature type="domain" description="Helicase ATP-binding" evidence="11">
    <location>
        <begin position="211"/>
        <end position="376"/>
    </location>
</feature>
<dbReference type="FunFam" id="1.10.10.60:FF:000155">
    <property type="entry name" value="ISWI chromatin-remodeling complex ATPase CHR11"/>
    <property type="match status" value="1"/>
</dbReference>
<dbReference type="SMART" id="SM00490">
    <property type="entry name" value="HELICc"/>
    <property type="match status" value="1"/>
</dbReference>
<dbReference type="Gene3D" id="1.10.1040.30">
    <property type="entry name" value="ISWI, HAND domain"/>
    <property type="match status" value="1"/>
</dbReference>
<gene>
    <name evidence="14" type="ORF">KK1_017427</name>
</gene>
<evidence type="ECO:0000256" key="1">
    <source>
        <dbReference type="ARBA" id="ARBA00004123"/>
    </source>
</evidence>
<dbReference type="FunFam" id="3.40.50.10810:FF:000028">
    <property type="entry name" value="Chromatin-remodeling complex ATPase"/>
    <property type="match status" value="1"/>
</dbReference>
<dbReference type="InterPro" id="IPR001005">
    <property type="entry name" value="SANT/Myb"/>
</dbReference>
<evidence type="ECO:0000256" key="9">
    <source>
        <dbReference type="ARBA" id="ARBA00023242"/>
    </source>
</evidence>
<dbReference type="InterPro" id="IPR027417">
    <property type="entry name" value="P-loop_NTPase"/>
</dbReference>
<dbReference type="Gene3D" id="1.20.5.1190">
    <property type="entry name" value="iswi atpase"/>
    <property type="match status" value="1"/>
</dbReference>
<dbReference type="GO" id="GO:0005634">
    <property type="term" value="C:nucleus"/>
    <property type="evidence" value="ECO:0007669"/>
    <property type="project" value="UniProtKB-SubCell"/>
</dbReference>
<proteinExistence type="inferred from homology"/>
<evidence type="ECO:0000256" key="8">
    <source>
        <dbReference type="ARBA" id="ARBA00023054"/>
    </source>
</evidence>
<dbReference type="AlphaFoldDB" id="A0A151T737"/>
<evidence type="ECO:0000259" key="11">
    <source>
        <dbReference type="PROSITE" id="PS51192"/>
    </source>
</evidence>
<organism evidence="14 15">
    <name type="scientific">Cajanus cajan</name>
    <name type="common">Pigeon pea</name>
    <name type="synonym">Cajanus indicus</name>
    <dbReference type="NCBI Taxonomy" id="3821"/>
    <lineage>
        <taxon>Eukaryota</taxon>
        <taxon>Viridiplantae</taxon>
        <taxon>Streptophyta</taxon>
        <taxon>Embryophyta</taxon>
        <taxon>Tracheophyta</taxon>
        <taxon>Spermatophyta</taxon>
        <taxon>Magnoliopsida</taxon>
        <taxon>eudicotyledons</taxon>
        <taxon>Gunneridae</taxon>
        <taxon>Pentapetalae</taxon>
        <taxon>rosids</taxon>
        <taxon>fabids</taxon>
        <taxon>Fabales</taxon>
        <taxon>Fabaceae</taxon>
        <taxon>Papilionoideae</taxon>
        <taxon>50 kb inversion clade</taxon>
        <taxon>NPAAA clade</taxon>
        <taxon>indigoferoid/millettioid clade</taxon>
        <taxon>Phaseoleae</taxon>
        <taxon>Cajanus</taxon>
    </lineage>
</organism>
<evidence type="ECO:0000259" key="13">
    <source>
        <dbReference type="PROSITE" id="PS51293"/>
    </source>
</evidence>
<dbReference type="InterPro" id="IPR014001">
    <property type="entry name" value="Helicase_ATP-bd"/>
</dbReference>
<comment type="subcellular location">
    <subcellularLocation>
        <location evidence="1">Nucleus</location>
    </subcellularLocation>
</comment>
<dbReference type="SUPFAM" id="SSF52540">
    <property type="entry name" value="P-loop containing nucleoside triphosphate hydrolases"/>
    <property type="match status" value="2"/>
</dbReference>
<dbReference type="InterPro" id="IPR001650">
    <property type="entry name" value="Helicase_C-like"/>
</dbReference>
<dbReference type="EMBL" id="CM003610">
    <property type="protein sequence ID" value="KYP62869.1"/>
    <property type="molecule type" value="Genomic_DNA"/>
</dbReference>
<dbReference type="PROSITE" id="PS51192">
    <property type="entry name" value="HELICASE_ATP_BIND_1"/>
    <property type="match status" value="1"/>
</dbReference>
<feature type="compositionally biased region" description="Acidic residues" evidence="10">
    <location>
        <begin position="168"/>
        <end position="179"/>
    </location>
</feature>
<dbReference type="InterPro" id="IPR049730">
    <property type="entry name" value="SNF2/RAD54-like_C"/>
</dbReference>
<dbReference type="InterPro" id="IPR017884">
    <property type="entry name" value="SANT_dom"/>
</dbReference>
<feature type="region of interest" description="Disordered" evidence="10">
    <location>
        <begin position="145"/>
        <end position="179"/>
    </location>
</feature>
<feature type="compositionally biased region" description="Basic and acidic residues" evidence="10">
    <location>
        <begin position="88"/>
        <end position="102"/>
    </location>
</feature>
<dbReference type="GO" id="GO:0000785">
    <property type="term" value="C:chromatin"/>
    <property type="evidence" value="ECO:0007669"/>
    <property type="project" value="TreeGrafter"/>
</dbReference>
<evidence type="ECO:0000256" key="5">
    <source>
        <dbReference type="ARBA" id="ARBA00022801"/>
    </source>
</evidence>
<evidence type="ECO:0000256" key="7">
    <source>
        <dbReference type="ARBA" id="ARBA00022853"/>
    </source>
</evidence>
<name>A0A151T737_CAJCA</name>
<keyword evidence="4" id="KW-0547">Nucleotide-binding</keyword>
<evidence type="ECO:0000256" key="3">
    <source>
        <dbReference type="ARBA" id="ARBA00022737"/>
    </source>
</evidence>
<dbReference type="InterPro" id="IPR015195">
    <property type="entry name" value="SLIDE"/>
</dbReference>
<keyword evidence="6" id="KW-0067">ATP-binding</keyword>
<dbReference type="PANTHER" id="PTHR45623:SF49">
    <property type="entry name" value="SWI_SNF-RELATED MATRIX-ASSOCIATED ACTIN-DEPENDENT REGULATOR OF CHROMATIN SUBFAMILY A MEMBER 5"/>
    <property type="match status" value="1"/>
</dbReference>
<dbReference type="Pfam" id="PF09111">
    <property type="entry name" value="SLIDE"/>
    <property type="match status" value="1"/>
</dbReference>
<evidence type="ECO:0000313" key="14">
    <source>
        <dbReference type="EMBL" id="KYP62869.1"/>
    </source>
</evidence>
<evidence type="ECO:0000256" key="10">
    <source>
        <dbReference type="SAM" id="MobiDB-lite"/>
    </source>
</evidence>
<dbReference type="Proteomes" id="UP000075243">
    <property type="component" value="Chromosome 8"/>
</dbReference>
<dbReference type="STRING" id="3821.A0A151T737"/>
<dbReference type="CDD" id="cd18793">
    <property type="entry name" value="SF2_C_SNF"/>
    <property type="match status" value="1"/>
</dbReference>
<comment type="similarity">
    <text evidence="2">Belongs to the SNF2/RAD54 helicase family. ISWI subfamily.</text>
</comment>
<dbReference type="PROSITE" id="PS51194">
    <property type="entry name" value="HELICASE_CTER"/>
    <property type="match status" value="1"/>
</dbReference>
<evidence type="ECO:0000256" key="2">
    <source>
        <dbReference type="ARBA" id="ARBA00009687"/>
    </source>
</evidence>
<keyword evidence="7" id="KW-0156">Chromatin regulator</keyword>
<dbReference type="PANTHER" id="PTHR45623">
    <property type="entry name" value="CHROMODOMAIN-HELICASE-DNA-BINDING PROTEIN 3-RELATED-RELATED"/>
    <property type="match status" value="1"/>
</dbReference>
<feature type="compositionally biased region" description="Acidic residues" evidence="10">
    <location>
        <begin position="51"/>
        <end position="81"/>
    </location>
</feature>
<dbReference type="SUPFAM" id="SSF46689">
    <property type="entry name" value="Homeodomain-like"/>
    <property type="match status" value="2"/>
</dbReference>
<evidence type="ECO:0000259" key="12">
    <source>
        <dbReference type="PROSITE" id="PS51194"/>
    </source>
</evidence>
<dbReference type="Gramene" id="C.cajan_16924.t">
    <property type="protein sequence ID" value="C.cajan_16924.t"/>
    <property type="gene ID" value="C.cajan_16924"/>
</dbReference>
<accession>A0A151T737</accession>
<dbReference type="Gene3D" id="1.10.10.60">
    <property type="entry name" value="Homeodomain-like"/>
    <property type="match status" value="2"/>
</dbReference>
<dbReference type="GO" id="GO:0016887">
    <property type="term" value="F:ATP hydrolysis activity"/>
    <property type="evidence" value="ECO:0007669"/>
    <property type="project" value="TreeGrafter"/>
</dbReference>
<dbReference type="InterPro" id="IPR015194">
    <property type="entry name" value="ISWI_HAND-dom"/>
</dbReference>